<reference evidence="2 3" key="1">
    <citation type="journal article" date="2018" name="Front. Microbiol.">
        <title>Phylogeny of Vibrio vulnificus from the Analysis of the Core-Genome: Implications for Intra-Species Taxonomy.</title>
        <authorList>
            <person name="Roig F.J."/>
            <person name="Gonzalez-Candelas F."/>
            <person name="Sanjuan E."/>
            <person name="Fouz B."/>
            <person name="Feil E.J."/>
            <person name="Llorens C."/>
            <person name="Baker-Austin C."/>
            <person name="Oliver J.D."/>
            <person name="Danin-Poleg Y."/>
            <person name="Gibas C.J."/>
            <person name="Kashi Y."/>
            <person name="Gulig P.A."/>
            <person name="Morrison S.S."/>
            <person name="Amaro C."/>
        </authorList>
    </citation>
    <scope>NUCLEOTIDE SEQUENCE [LARGE SCALE GENOMIC DNA]</scope>
    <source>
        <strain evidence="2 3">CECT4608</strain>
    </source>
</reference>
<dbReference type="Pfam" id="PF00497">
    <property type="entry name" value="SBP_bac_3"/>
    <property type="match status" value="1"/>
</dbReference>
<sequence>MALPCHLLADQNNKVVKFAIGDWEPYTSSIPQQELKISETLVRRAFELRGYTIELEYFPWVRSYQYAIEGRFDASFPWMKNEERIKHFYYSNPIFSQRIQFFYHKDSEFSWQLLTDLDAYRLGATQGYQATFFLQKHGVDIEVNNAEEDNFVKIAKGRLDAYATGVERGWYILENYVPEELREYIRLDPKHLLKEEMYVIFSKFDEQRSKQLLQEFNAGLQQLIDSGEYVDIMKSEAAFLDRIQKSEP</sequence>
<dbReference type="SUPFAM" id="SSF53850">
    <property type="entry name" value="Periplasmic binding protein-like II"/>
    <property type="match status" value="1"/>
</dbReference>
<proteinExistence type="predicted"/>
<protein>
    <submittedName>
        <fullName evidence="2">Amino acid ABC transporter</fullName>
    </submittedName>
</protein>
<dbReference type="PANTHER" id="PTHR38834:SF3">
    <property type="entry name" value="SOLUTE-BINDING PROTEIN FAMILY 3_N-TERMINAL DOMAIN-CONTAINING PROTEIN"/>
    <property type="match status" value="1"/>
</dbReference>
<dbReference type="InterPro" id="IPR001638">
    <property type="entry name" value="Solute-binding_3/MltF_N"/>
</dbReference>
<dbReference type="Proteomes" id="UP000237466">
    <property type="component" value="Unassembled WGS sequence"/>
</dbReference>
<feature type="domain" description="Solute-binding protein family 3/N-terminal" evidence="1">
    <location>
        <begin position="42"/>
        <end position="234"/>
    </location>
</feature>
<dbReference type="EMBL" id="PDGH01000027">
    <property type="protein sequence ID" value="POB49742.1"/>
    <property type="molecule type" value="Genomic_DNA"/>
</dbReference>
<evidence type="ECO:0000313" key="2">
    <source>
        <dbReference type="EMBL" id="POB49742.1"/>
    </source>
</evidence>
<comment type="caution">
    <text evidence="2">The sequence shown here is derived from an EMBL/GenBank/DDBJ whole genome shotgun (WGS) entry which is preliminary data.</text>
</comment>
<gene>
    <name evidence="2" type="ORF">CRN52_02875</name>
</gene>
<evidence type="ECO:0000259" key="1">
    <source>
        <dbReference type="Pfam" id="PF00497"/>
    </source>
</evidence>
<dbReference type="AlphaFoldDB" id="A0A1W6MAY8"/>
<dbReference type="Gene3D" id="3.40.190.10">
    <property type="entry name" value="Periplasmic binding protein-like II"/>
    <property type="match status" value="2"/>
</dbReference>
<evidence type="ECO:0000313" key="3">
    <source>
        <dbReference type="Proteomes" id="UP000237466"/>
    </source>
</evidence>
<dbReference type="PANTHER" id="PTHR38834">
    <property type="entry name" value="PERIPLASMIC SUBSTRATE BINDING PROTEIN FAMILY 3"/>
    <property type="match status" value="1"/>
</dbReference>
<accession>A0A1W6MAY8</accession>
<organism evidence="2 3">
    <name type="scientific">Vibrio vulnificus</name>
    <dbReference type="NCBI Taxonomy" id="672"/>
    <lineage>
        <taxon>Bacteria</taxon>
        <taxon>Pseudomonadati</taxon>
        <taxon>Pseudomonadota</taxon>
        <taxon>Gammaproteobacteria</taxon>
        <taxon>Vibrionales</taxon>
        <taxon>Vibrionaceae</taxon>
        <taxon>Vibrio</taxon>
    </lineage>
</organism>
<name>A0A1W6MAY8_VIBVL</name>